<dbReference type="EMBL" id="HE681722">
    <property type="protein sequence ID" value="CCG22925.1"/>
    <property type="molecule type" value="Genomic_DNA"/>
</dbReference>
<evidence type="ECO:0000313" key="1">
    <source>
        <dbReference type="EMBL" id="CCG22925.1"/>
    </source>
</evidence>
<keyword evidence="2" id="KW-1185">Reference proteome</keyword>
<dbReference type="KEGG" id="cot:CORT_0D00770"/>
<evidence type="ECO:0000313" key="2">
    <source>
        <dbReference type="Proteomes" id="UP000005018"/>
    </source>
</evidence>
<dbReference type="OrthoDB" id="4024075at2759"/>
<sequence length="69" mass="7785">MVLESGIAPLEVCFSYSDYNKAFHPNEIQVDNSQYDIECDGVDVDVDVHMNSEQAQSCKREKGSIQMLL</sequence>
<accession>H8X4I3</accession>
<dbReference type="GeneID" id="14539967"/>
<dbReference type="AlphaFoldDB" id="H8X4I3"/>
<organism evidence="1 2">
    <name type="scientific">Candida orthopsilosis (strain 90-125)</name>
    <name type="common">Yeast</name>
    <dbReference type="NCBI Taxonomy" id="1136231"/>
    <lineage>
        <taxon>Eukaryota</taxon>
        <taxon>Fungi</taxon>
        <taxon>Dikarya</taxon>
        <taxon>Ascomycota</taxon>
        <taxon>Saccharomycotina</taxon>
        <taxon>Pichiomycetes</taxon>
        <taxon>Debaryomycetaceae</taxon>
        <taxon>Candida/Lodderomyces clade</taxon>
        <taxon>Candida</taxon>
    </lineage>
</organism>
<reference evidence="1 2" key="1">
    <citation type="journal article" date="2012" name="PLoS ONE">
        <title>Sequence and analysis of the genome of the pathogenic yeast Candida orthopsilosis.</title>
        <authorList>
            <person name="Riccombeni A."/>
            <person name="Vidanes G."/>
            <person name="Proux-Wera E."/>
            <person name="Wolfe K.H."/>
            <person name="Butler G."/>
        </authorList>
    </citation>
    <scope>NUCLEOTIDE SEQUENCE [LARGE SCALE GENOMIC DNA]</scope>
    <source>
        <strain evidence="1 2">Co 90-125</strain>
    </source>
</reference>
<dbReference type="HOGENOM" id="CLU_2849480_0_0_1"/>
<name>H8X4I3_CANO9</name>
<protein>
    <submittedName>
        <fullName evidence="1">Uncharacterized protein</fullName>
    </submittedName>
</protein>
<gene>
    <name evidence="1" type="ORF">CORT_0D00770</name>
</gene>
<dbReference type="Proteomes" id="UP000005018">
    <property type="component" value="Chromosome 4"/>
</dbReference>
<proteinExistence type="predicted"/>
<dbReference type="RefSeq" id="XP_003869062.1">
    <property type="nucleotide sequence ID" value="XM_003869013.1"/>
</dbReference>